<name>K9XXC9_STAC7</name>
<dbReference type="OrthoDB" id="9808744at2"/>
<keyword evidence="3" id="KW-0255">Endonuclease</keyword>
<accession>K9XXC9</accession>
<dbReference type="SUPFAM" id="SSF50118">
    <property type="entry name" value="Cell growth inhibitor/plasmid maintenance toxic component"/>
    <property type="match status" value="1"/>
</dbReference>
<dbReference type="Proteomes" id="UP000010473">
    <property type="component" value="Chromosome"/>
</dbReference>
<dbReference type="GO" id="GO:0006402">
    <property type="term" value="P:mRNA catabolic process"/>
    <property type="evidence" value="ECO:0007669"/>
    <property type="project" value="TreeGrafter"/>
</dbReference>
<dbReference type="PATRIC" id="fig|111780.3.peg.3894"/>
<dbReference type="RefSeq" id="WP_015194916.1">
    <property type="nucleotide sequence ID" value="NC_019748.1"/>
</dbReference>
<dbReference type="InterPro" id="IPR011067">
    <property type="entry name" value="Plasmid_toxin/cell-grow_inhib"/>
</dbReference>
<comment type="similarity">
    <text evidence="1 3">Belongs to the PemK/MazF family.</text>
</comment>
<dbReference type="Gene3D" id="2.30.30.110">
    <property type="match status" value="1"/>
</dbReference>
<dbReference type="HOGENOM" id="CLU_121823_1_0_3"/>
<evidence type="ECO:0000256" key="1">
    <source>
        <dbReference type="ARBA" id="ARBA00007521"/>
    </source>
</evidence>
<dbReference type="PANTHER" id="PTHR33988:SF1">
    <property type="entry name" value="ENDORIBONUCLEASE MAZF7-RELATED"/>
    <property type="match status" value="1"/>
</dbReference>
<dbReference type="Pfam" id="PF02452">
    <property type="entry name" value="PemK_toxin"/>
    <property type="match status" value="1"/>
</dbReference>
<keyword evidence="3" id="KW-0378">Hydrolase</keyword>
<evidence type="ECO:0000313" key="4">
    <source>
        <dbReference type="EMBL" id="AFZ37255.1"/>
    </source>
</evidence>
<dbReference type="AlphaFoldDB" id="K9XXC9"/>
<keyword evidence="3" id="KW-0540">Nuclease</keyword>
<comment type="function">
    <text evidence="3">Toxic component of a type II toxin-antitoxin (TA) system.</text>
</comment>
<dbReference type="InterPro" id="IPR003477">
    <property type="entry name" value="PemK-like"/>
</dbReference>
<dbReference type="eggNOG" id="COG2337">
    <property type="taxonomic scope" value="Bacteria"/>
</dbReference>
<dbReference type="GO" id="GO:0004521">
    <property type="term" value="F:RNA endonuclease activity"/>
    <property type="evidence" value="ECO:0007669"/>
    <property type="project" value="TreeGrafter"/>
</dbReference>
<dbReference type="GO" id="GO:0003677">
    <property type="term" value="F:DNA binding"/>
    <property type="evidence" value="ECO:0007669"/>
    <property type="project" value="InterPro"/>
</dbReference>
<evidence type="ECO:0000256" key="3">
    <source>
        <dbReference type="PIRNR" id="PIRNR033490"/>
    </source>
</evidence>
<gene>
    <name evidence="4" type="ordered locus">Sta7437_3760</name>
</gene>
<proteinExistence type="inferred from homology"/>
<protein>
    <recommendedName>
        <fullName evidence="3">mRNA interferase</fullName>
        <ecNumber evidence="3">3.1.-.-</ecNumber>
    </recommendedName>
</protein>
<evidence type="ECO:0000256" key="2">
    <source>
        <dbReference type="ARBA" id="ARBA00022649"/>
    </source>
</evidence>
<sequence length="112" mass="12599">MKIKRGEIWWVNLNPVVGSETAKIRPCLIVQNDIGNQFGDTTVIVPFLTPGNYPFIVNVQPTAANGLDKERGLNLSKIRPVSLKRLQNKLGVLENKYWSEIKKALLAECGFY</sequence>
<evidence type="ECO:0000313" key="5">
    <source>
        <dbReference type="Proteomes" id="UP000010473"/>
    </source>
</evidence>
<organism evidence="4 5">
    <name type="scientific">Stanieria cyanosphaera (strain ATCC 29371 / PCC 7437)</name>
    <dbReference type="NCBI Taxonomy" id="111780"/>
    <lineage>
        <taxon>Bacteria</taxon>
        <taxon>Bacillati</taxon>
        <taxon>Cyanobacteriota</taxon>
        <taxon>Cyanophyceae</taxon>
        <taxon>Pleurocapsales</taxon>
        <taxon>Dermocarpellaceae</taxon>
        <taxon>Stanieria</taxon>
    </lineage>
</organism>
<dbReference type="PIRSF" id="PIRSF033490">
    <property type="entry name" value="MazF"/>
    <property type="match status" value="1"/>
</dbReference>
<keyword evidence="5" id="KW-1185">Reference proteome</keyword>
<dbReference type="STRING" id="111780.Sta7437_3760"/>
<dbReference type="EMBL" id="CP003653">
    <property type="protein sequence ID" value="AFZ37255.1"/>
    <property type="molecule type" value="Genomic_DNA"/>
</dbReference>
<keyword evidence="2" id="KW-1277">Toxin-antitoxin system</keyword>
<dbReference type="GO" id="GO:0016787">
    <property type="term" value="F:hydrolase activity"/>
    <property type="evidence" value="ECO:0007669"/>
    <property type="project" value="UniProtKB-KW"/>
</dbReference>
<dbReference type="PANTHER" id="PTHR33988">
    <property type="entry name" value="ENDORIBONUCLEASE MAZF-RELATED"/>
    <property type="match status" value="1"/>
</dbReference>
<reference evidence="5" key="1">
    <citation type="journal article" date="2013" name="Proc. Natl. Acad. Sci. U.S.A.">
        <title>Improving the coverage of the cyanobacterial phylum using diversity-driven genome sequencing.</title>
        <authorList>
            <person name="Shih P.M."/>
            <person name="Wu D."/>
            <person name="Latifi A."/>
            <person name="Axen S.D."/>
            <person name="Fewer D.P."/>
            <person name="Talla E."/>
            <person name="Calteau A."/>
            <person name="Cai F."/>
            <person name="Tandeau de Marsac N."/>
            <person name="Rippka R."/>
            <person name="Herdman M."/>
            <person name="Sivonen K."/>
            <person name="Coursin T."/>
            <person name="Laurent T."/>
            <person name="Goodwin L."/>
            <person name="Nolan M."/>
            <person name="Davenport K.W."/>
            <person name="Han C.S."/>
            <person name="Rubin E.M."/>
            <person name="Eisen J.A."/>
            <person name="Woyke T."/>
            <person name="Gugger M."/>
            <person name="Kerfeld C.A."/>
        </authorList>
    </citation>
    <scope>NUCLEOTIDE SEQUENCE [LARGE SCALE GENOMIC DNA]</scope>
    <source>
        <strain evidence="5">ATCC 29371 / PCC 7437</strain>
    </source>
</reference>
<dbReference type="EC" id="3.1.-.-" evidence="3"/>
<dbReference type="GO" id="GO:0016075">
    <property type="term" value="P:rRNA catabolic process"/>
    <property type="evidence" value="ECO:0007669"/>
    <property type="project" value="TreeGrafter"/>
</dbReference>
<dbReference type="KEGG" id="scs:Sta7437_3760"/>